<keyword evidence="1" id="KW-0812">Transmembrane</keyword>
<feature type="transmembrane region" description="Helical" evidence="1">
    <location>
        <begin position="65"/>
        <end position="84"/>
    </location>
</feature>
<protein>
    <submittedName>
        <fullName evidence="2">Uncharacterized protein</fullName>
    </submittedName>
</protein>
<dbReference type="InterPro" id="IPR021109">
    <property type="entry name" value="Peptidase_aspartic_dom_sf"/>
</dbReference>
<dbReference type="AlphaFoldDB" id="A0A830D025"/>
<organism evidence="2 3">
    <name type="scientific">Phtheirospermum japonicum</name>
    <dbReference type="NCBI Taxonomy" id="374723"/>
    <lineage>
        <taxon>Eukaryota</taxon>
        <taxon>Viridiplantae</taxon>
        <taxon>Streptophyta</taxon>
        <taxon>Embryophyta</taxon>
        <taxon>Tracheophyta</taxon>
        <taxon>Spermatophyta</taxon>
        <taxon>Magnoliopsida</taxon>
        <taxon>eudicotyledons</taxon>
        <taxon>Gunneridae</taxon>
        <taxon>Pentapetalae</taxon>
        <taxon>asterids</taxon>
        <taxon>lamiids</taxon>
        <taxon>Lamiales</taxon>
        <taxon>Orobanchaceae</taxon>
        <taxon>Orobanchaceae incertae sedis</taxon>
        <taxon>Phtheirospermum</taxon>
    </lineage>
</organism>
<dbReference type="Gene3D" id="2.40.70.10">
    <property type="entry name" value="Acid Proteases"/>
    <property type="match status" value="1"/>
</dbReference>
<proteinExistence type="predicted"/>
<keyword evidence="1" id="KW-1133">Transmembrane helix</keyword>
<reference evidence="2" key="1">
    <citation type="submission" date="2020-07" db="EMBL/GenBank/DDBJ databases">
        <title>Ethylene signaling mediates host invasion by parasitic plants.</title>
        <authorList>
            <person name="Yoshida S."/>
        </authorList>
    </citation>
    <scope>NUCLEOTIDE SEQUENCE</scope>
    <source>
        <strain evidence="2">Okayama</strain>
    </source>
</reference>
<accession>A0A830D025</accession>
<name>A0A830D025_9LAMI</name>
<dbReference type="OrthoDB" id="982298at2759"/>
<dbReference type="Proteomes" id="UP000653305">
    <property type="component" value="Unassembled WGS sequence"/>
</dbReference>
<evidence type="ECO:0000313" key="2">
    <source>
        <dbReference type="EMBL" id="GFQ04957.1"/>
    </source>
</evidence>
<dbReference type="EMBL" id="BMAC01000996">
    <property type="protein sequence ID" value="GFQ04957.1"/>
    <property type="molecule type" value="Genomic_DNA"/>
</dbReference>
<evidence type="ECO:0000313" key="3">
    <source>
        <dbReference type="Proteomes" id="UP000653305"/>
    </source>
</evidence>
<sequence length="87" mass="9556">MLNINPSIFSTSNNRGTIIDSGTMLAYFAEVAYDPFVAAMTQCVSQSVRPLLSKGNQCYLKTSRFFIGLYICIILICVSFIGKITSS</sequence>
<comment type="caution">
    <text evidence="2">The sequence shown here is derived from an EMBL/GenBank/DDBJ whole genome shotgun (WGS) entry which is preliminary data.</text>
</comment>
<gene>
    <name evidence="2" type="ORF">PHJA_002639800</name>
</gene>
<evidence type="ECO:0000256" key="1">
    <source>
        <dbReference type="SAM" id="Phobius"/>
    </source>
</evidence>
<keyword evidence="3" id="KW-1185">Reference proteome</keyword>
<dbReference type="SUPFAM" id="SSF50630">
    <property type="entry name" value="Acid proteases"/>
    <property type="match status" value="1"/>
</dbReference>
<keyword evidence="1" id="KW-0472">Membrane</keyword>